<protein>
    <submittedName>
        <fullName evidence="5">Cold shock and DUF1294 domain-containing protein</fullName>
    </submittedName>
</protein>
<dbReference type="PANTHER" id="PTHR12962:SF1">
    <property type="entry name" value="COLD SHOCK DOMAIN-CONTAINING PROTEIN CG9705"/>
    <property type="match status" value="1"/>
</dbReference>
<feature type="transmembrane region" description="Helical" evidence="3">
    <location>
        <begin position="169"/>
        <end position="187"/>
    </location>
</feature>
<name>A0AAP4TWA5_9GAMM</name>
<dbReference type="InterPro" id="IPR019844">
    <property type="entry name" value="CSD_CS"/>
</dbReference>
<sequence length="212" mass="23611">MNLQGRLTRWNDDKGFGFITPESGGKDVFAHISAYKGRGRPKASAQVHYQLGMDDNNRPRAVRFRTHGAGASTTSTGVWLAWLVALVVAVVLGAGWWQERLPWMLPAAYLGMSLVAYMAYRVDKLAAAESEQRVREDTLHFMELLCGWPGALIAQQSLRHKTRKTSYQFVFWGAVLLNIAAVSWLTLSPDAATLRDLLGFPVMAGEAMIRWS</sequence>
<evidence type="ECO:0000313" key="5">
    <source>
        <dbReference type="EMBL" id="MDO6670934.1"/>
    </source>
</evidence>
<evidence type="ECO:0000259" key="4">
    <source>
        <dbReference type="PROSITE" id="PS51857"/>
    </source>
</evidence>
<dbReference type="GO" id="GO:0003730">
    <property type="term" value="F:mRNA 3'-UTR binding"/>
    <property type="evidence" value="ECO:0007669"/>
    <property type="project" value="TreeGrafter"/>
</dbReference>
<dbReference type="EMBL" id="JAUORK010000002">
    <property type="protein sequence ID" value="MDO6670934.1"/>
    <property type="molecule type" value="Genomic_DNA"/>
</dbReference>
<reference evidence="5" key="1">
    <citation type="submission" date="2023-07" db="EMBL/GenBank/DDBJ databases">
        <title>Genome content predicts the carbon catabolic preferences of heterotrophic bacteria.</title>
        <authorList>
            <person name="Gralka M."/>
        </authorList>
    </citation>
    <scope>NUCLEOTIDE SEQUENCE</scope>
    <source>
        <strain evidence="5">C2R13</strain>
    </source>
</reference>
<dbReference type="Pfam" id="PF00313">
    <property type="entry name" value="CSD"/>
    <property type="match status" value="1"/>
</dbReference>
<dbReference type="AlphaFoldDB" id="A0AAP4TWA5"/>
<feature type="transmembrane region" description="Helical" evidence="3">
    <location>
        <begin position="103"/>
        <end position="120"/>
    </location>
</feature>
<accession>A0AAP4TWA5</accession>
<dbReference type="GO" id="GO:0005829">
    <property type="term" value="C:cytosol"/>
    <property type="evidence" value="ECO:0007669"/>
    <property type="project" value="UniProtKB-ARBA"/>
</dbReference>
<dbReference type="Gene3D" id="2.40.50.140">
    <property type="entry name" value="Nucleic acid-binding proteins"/>
    <property type="match status" value="1"/>
</dbReference>
<dbReference type="CDD" id="cd04458">
    <property type="entry name" value="CSP_CDS"/>
    <property type="match status" value="1"/>
</dbReference>
<evidence type="ECO:0000256" key="1">
    <source>
        <dbReference type="ARBA" id="ARBA00022553"/>
    </source>
</evidence>
<evidence type="ECO:0000256" key="2">
    <source>
        <dbReference type="RuleBase" id="RU000408"/>
    </source>
</evidence>
<evidence type="ECO:0000256" key="3">
    <source>
        <dbReference type="SAM" id="Phobius"/>
    </source>
</evidence>
<keyword evidence="1" id="KW-0597">Phosphoprotein</keyword>
<feature type="domain" description="CSD" evidence="4">
    <location>
        <begin position="2"/>
        <end position="66"/>
    </location>
</feature>
<keyword evidence="3" id="KW-0812">Transmembrane</keyword>
<keyword evidence="3" id="KW-0472">Membrane</keyword>
<dbReference type="Proteomes" id="UP001170481">
    <property type="component" value="Unassembled WGS sequence"/>
</dbReference>
<dbReference type="InterPro" id="IPR002059">
    <property type="entry name" value="CSP_DNA-bd"/>
</dbReference>
<dbReference type="PROSITE" id="PS51857">
    <property type="entry name" value="CSD_2"/>
    <property type="match status" value="1"/>
</dbReference>
<comment type="caution">
    <text evidence="5">The sequence shown here is derived from an EMBL/GenBank/DDBJ whole genome shotgun (WGS) entry which is preliminary data.</text>
</comment>
<dbReference type="Pfam" id="PF06961">
    <property type="entry name" value="DUF1294"/>
    <property type="match status" value="1"/>
</dbReference>
<dbReference type="RefSeq" id="WP_303592785.1">
    <property type="nucleotide sequence ID" value="NZ_JAUORK010000002.1"/>
</dbReference>
<dbReference type="PROSITE" id="PS00352">
    <property type="entry name" value="CSD_1"/>
    <property type="match status" value="1"/>
</dbReference>
<dbReference type="SMART" id="SM00357">
    <property type="entry name" value="CSP"/>
    <property type="match status" value="1"/>
</dbReference>
<evidence type="ECO:0000313" key="6">
    <source>
        <dbReference type="Proteomes" id="UP001170481"/>
    </source>
</evidence>
<dbReference type="InterPro" id="IPR012340">
    <property type="entry name" value="NA-bd_OB-fold"/>
</dbReference>
<dbReference type="InterPro" id="IPR010718">
    <property type="entry name" value="DUF1294"/>
</dbReference>
<dbReference type="GO" id="GO:0043488">
    <property type="term" value="P:regulation of mRNA stability"/>
    <property type="evidence" value="ECO:0007669"/>
    <property type="project" value="TreeGrafter"/>
</dbReference>
<dbReference type="InterPro" id="IPR052069">
    <property type="entry name" value="Ca-reg_mRNA-binding_domain"/>
</dbReference>
<organism evidence="5 6">
    <name type="scientific">Cobetia amphilecti</name>
    <dbReference type="NCBI Taxonomy" id="1055104"/>
    <lineage>
        <taxon>Bacteria</taxon>
        <taxon>Pseudomonadati</taxon>
        <taxon>Pseudomonadota</taxon>
        <taxon>Gammaproteobacteria</taxon>
        <taxon>Oceanospirillales</taxon>
        <taxon>Halomonadaceae</taxon>
        <taxon>Cobetia</taxon>
    </lineage>
</organism>
<dbReference type="SUPFAM" id="SSF50249">
    <property type="entry name" value="Nucleic acid-binding proteins"/>
    <property type="match status" value="1"/>
</dbReference>
<keyword evidence="3" id="KW-1133">Transmembrane helix</keyword>
<dbReference type="PANTHER" id="PTHR12962">
    <property type="entry name" value="CALCIUM-REGULATED HEAT STABLE PROTEIN CRHSP-24-RELATED"/>
    <property type="match status" value="1"/>
</dbReference>
<feature type="transmembrane region" description="Helical" evidence="3">
    <location>
        <begin position="77"/>
        <end position="97"/>
    </location>
</feature>
<proteinExistence type="predicted"/>
<dbReference type="InterPro" id="IPR011129">
    <property type="entry name" value="CSD"/>
</dbReference>
<comment type="subcellular location">
    <subcellularLocation>
        <location evidence="2">Cytoplasm</location>
    </subcellularLocation>
</comment>
<gene>
    <name evidence="5" type="ORF">Q4535_02265</name>
</gene>